<dbReference type="PANTHER" id="PTHR46517:SF1">
    <property type="entry name" value="FRUCTOSE-2,6-BISPHOSPHATASE TIGAR"/>
    <property type="match status" value="1"/>
</dbReference>
<proteinExistence type="predicted"/>
<evidence type="ECO:0000256" key="3">
    <source>
        <dbReference type="PIRSR" id="PIRSR613078-2"/>
    </source>
</evidence>
<evidence type="ECO:0000256" key="1">
    <source>
        <dbReference type="ARBA" id="ARBA00022801"/>
    </source>
</evidence>
<dbReference type="Pfam" id="PF00300">
    <property type="entry name" value="His_Phos_1"/>
    <property type="match status" value="1"/>
</dbReference>
<name>A0A165TFZ1_9AGAM</name>
<evidence type="ECO:0000313" key="4">
    <source>
        <dbReference type="EMBL" id="KZT26609.1"/>
    </source>
</evidence>
<accession>A0A165TFZ1</accession>
<organism evidence="4 5">
    <name type="scientific">Neolentinus lepideus HHB14362 ss-1</name>
    <dbReference type="NCBI Taxonomy" id="1314782"/>
    <lineage>
        <taxon>Eukaryota</taxon>
        <taxon>Fungi</taxon>
        <taxon>Dikarya</taxon>
        <taxon>Basidiomycota</taxon>
        <taxon>Agaricomycotina</taxon>
        <taxon>Agaricomycetes</taxon>
        <taxon>Gloeophyllales</taxon>
        <taxon>Gloeophyllaceae</taxon>
        <taxon>Neolentinus</taxon>
    </lineage>
</organism>
<dbReference type="STRING" id="1314782.A0A165TFZ1"/>
<dbReference type="PANTHER" id="PTHR46517">
    <property type="entry name" value="FRUCTOSE-2,6-BISPHOSPHATASE TIGAR"/>
    <property type="match status" value="1"/>
</dbReference>
<sequence length="218" mass="23999">MPTARVYIVRHGETRENREGIMQGQLDSKLNETGIEQAKMVAEALKEVPFEAAWSSDLTRAVDTAETILVYHPGVELGKEEALRERHMGELQGKPIIARGMASAPEALEDMQHFSSRLVSWWNRAIVQGECLAPNSRNPRHVLVTSHGGAIGALVRSLIASGRMVCGAEESLWKVPNVSITTIDLDETGQGTLVKFADISFLDKEIEKALVENVDEKV</sequence>
<dbReference type="Proteomes" id="UP000076761">
    <property type="component" value="Unassembled WGS sequence"/>
</dbReference>
<dbReference type="AlphaFoldDB" id="A0A165TFZ1"/>
<dbReference type="GO" id="GO:0043456">
    <property type="term" value="P:regulation of pentose-phosphate shunt"/>
    <property type="evidence" value="ECO:0007669"/>
    <property type="project" value="TreeGrafter"/>
</dbReference>
<dbReference type="CDD" id="cd07067">
    <property type="entry name" value="HP_PGM_like"/>
    <property type="match status" value="1"/>
</dbReference>
<dbReference type="GO" id="GO:0005829">
    <property type="term" value="C:cytosol"/>
    <property type="evidence" value="ECO:0007669"/>
    <property type="project" value="TreeGrafter"/>
</dbReference>
<dbReference type="InParanoid" id="A0A165TFZ1"/>
<evidence type="ECO:0000313" key="5">
    <source>
        <dbReference type="Proteomes" id="UP000076761"/>
    </source>
</evidence>
<reference evidence="4 5" key="1">
    <citation type="journal article" date="2016" name="Mol. Biol. Evol.">
        <title>Comparative Genomics of Early-Diverging Mushroom-Forming Fungi Provides Insights into the Origins of Lignocellulose Decay Capabilities.</title>
        <authorList>
            <person name="Nagy L.G."/>
            <person name="Riley R."/>
            <person name="Tritt A."/>
            <person name="Adam C."/>
            <person name="Daum C."/>
            <person name="Floudas D."/>
            <person name="Sun H."/>
            <person name="Yadav J.S."/>
            <person name="Pangilinan J."/>
            <person name="Larsson K.H."/>
            <person name="Matsuura K."/>
            <person name="Barry K."/>
            <person name="Labutti K."/>
            <person name="Kuo R."/>
            <person name="Ohm R.A."/>
            <person name="Bhattacharya S.S."/>
            <person name="Shirouzu T."/>
            <person name="Yoshinaga Y."/>
            <person name="Martin F.M."/>
            <person name="Grigoriev I.V."/>
            <person name="Hibbett D.S."/>
        </authorList>
    </citation>
    <scope>NUCLEOTIDE SEQUENCE [LARGE SCALE GENOMIC DNA]</scope>
    <source>
        <strain evidence="4 5">HHB14362 ss-1</strain>
    </source>
</reference>
<keyword evidence="5" id="KW-1185">Reference proteome</keyword>
<gene>
    <name evidence="4" type="ORF">NEOLEDRAFT_1063079</name>
</gene>
<dbReference type="SUPFAM" id="SSF53254">
    <property type="entry name" value="Phosphoglycerate mutase-like"/>
    <property type="match status" value="1"/>
</dbReference>
<dbReference type="FunCoup" id="A0A165TFZ1">
    <property type="interactions" value="320"/>
</dbReference>
<dbReference type="GO" id="GO:0045820">
    <property type="term" value="P:negative regulation of glycolytic process"/>
    <property type="evidence" value="ECO:0007669"/>
    <property type="project" value="TreeGrafter"/>
</dbReference>
<dbReference type="EMBL" id="KV425566">
    <property type="protein sequence ID" value="KZT26609.1"/>
    <property type="molecule type" value="Genomic_DNA"/>
</dbReference>
<feature type="binding site" evidence="3">
    <location>
        <position position="60"/>
    </location>
    <ligand>
        <name>substrate</name>
    </ligand>
</feature>
<dbReference type="InterPro" id="IPR051695">
    <property type="entry name" value="Phosphoglycerate_Mutase"/>
</dbReference>
<evidence type="ECO:0000256" key="2">
    <source>
        <dbReference type="PIRSR" id="PIRSR613078-1"/>
    </source>
</evidence>
<dbReference type="SMART" id="SM00855">
    <property type="entry name" value="PGAM"/>
    <property type="match status" value="1"/>
</dbReference>
<dbReference type="InterPro" id="IPR001345">
    <property type="entry name" value="PG/BPGM_mutase_AS"/>
</dbReference>
<feature type="active site" description="Tele-phosphohistidine intermediate" evidence="2">
    <location>
        <position position="11"/>
    </location>
</feature>
<feature type="binding site" evidence="3">
    <location>
        <begin position="10"/>
        <end position="17"/>
    </location>
    <ligand>
        <name>substrate</name>
    </ligand>
</feature>
<dbReference type="PROSITE" id="PS00175">
    <property type="entry name" value="PG_MUTASE"/>
    <property type="match status" value="1"/>
</dbReference>
<feature type="active site" description="Proton donor/acceptor" evidence="2">
    <location>
        <position position="85"/>
    </location>
</feature>
<dbReference type="InterPro" id="IPR013078">
    <property type="entry name" value="His_Pase_superF_clade-1"/>
</dbReference>
<keyword evidence="1" id="KW-0378">Hydrolase</keyword>
<dbReference type="GO" id="GO:0004331">
    <property type="term" value="F:fructose-2,6-bisphosphate 2-phosphatase activity"/>
    <property type="evidence" value="ECO:0007669"/>
    <property type="project" value="TreeGrafter"/>
</dbReference>
<dbReference type="OrthoDB" id="354304at2759"/>
<protein>
    <submittedName>
        <fullName evidence="4">Phosphoglycerate mutase-like protein</fullName>
    </submittedName>
</protein>
<dbReference type="Gene3D" id="3.40.50.1240">
    <property type="entry name" value="Phosphoglycerate mutase-like"/>
    <property type="match status" value="1"/>
</dbReference>
<dbReference type="InterPro" id="IPR029033">
    <property type="entry name" value="His_PPase_superfam"/>
</dbReference>